<gene>
    <name evidence="1" type="ORF">NPIL_419301</name>
</gene>
<sequence>MGKPLICNKIVIRSIVTVFPLGSSSEAAFFAAFPQSSLVQFEQLTIELHPVDPSMQMRSNLSGLHVVDNKIMCAAASSLLLVK</sequence>
<dbReference type="AlphaFoldDB" id="A0A8X6UB26"/>
<accession>A0A8X6UB26</accession>
<name>A0A8X6UB26_NEPPI</name>
<evidence type="ECO:0000313" key="2">
    <source>
        <dbReference type="Proteomes" id="UP000887013"/>
    </source>
</evidence>
<comment type="caution">
    <text evidence="1">The sequence shown here is derived from an EMBL/GenBank/DDBJ whole genome shotgun (WGS) entry which is preliminary data.</text>
</comment>
<organism evidence="1 2">
    <name type="scientific">Nephila pilipes</name>
    <name type="common">Giant wood spider</name>
    <name type="synonym">Nephila maculata</name>
    <dbReference type="NCBI Taxonomy" id="299642"/>
    <lineage>
        <taxon>Eukaryota</taxon>
        <taxon>Metazoa</taxon>
        <taxon>Ecdysozoa</taxon>
        <taxon>Arthropoda</taxon>
        <taxon>Chelicerata</taxon>
        <taxon>Arachnida</taxon>
        <taxon>Araneae</taxon>
        <taxon>Araneomorphae</taxon>
        <taxon>Entelegynae</taxon>
        <taxon>Araneoidea</taxon>
        <taxon>Nephilidae</taxon>
        <taxon>Nephila</taxon>
    </lineage>
</organism>
<reference evidence="1" key="1">
    <citation type="submission" date="2020-08" db="EMBL/GenBank/DDBJ databases">
        <title>Multicomponent nature underlies the extraordinary mechanical properties of spider dragline silk.</title>
        <authorList>
            <person name="Kono N."/>
            <person name="Nakamura H."/>
            <person name="Mori M."/>
            <person name="Yoshida Y."/>
            <person name="Ohtoshi R."/>
            <person name="Malay A.D."/>
            <person name="Moran D.A.P."/>
            <person name="Tomita M."/>
            <person name="Numata K."/>
            <person name="Arakawa K."/>
        </authorList>
    </citation>
    <scope>NUCLEOTIDE SEQUENCE</scope>
</reference>
<protein>
    <submittedName>
        <fullName evidence="1">Uncharacterized protein</fullName>
    </submittedName>
</protein>
<dbReference type="Proteomes" id="UP000887013">
    <property type="component" value="Unassembled WGS sequence"/>
</dbReference>
<dbReference type="EMBL" id="BMAW01029438">
    <property type="protein sequence ID" value="GFU11934.1"/>
    <property type="molecule type" value="Genomic_DNA"/>
</dbReference>
<evidence type="ECO:0000313" key="1">
    <source>
        <dbReference type="EMBL" id="GFU11934.1"/>
    </source>
</evidence>
<keyword evidence="2" id="KW-1185">Reference proteome</keyword>
<proteinExistence type="predicted"/>